<dbReference type="AlphaFoldDB" id="A0AA88QCW6"/>
<keyword evidence="5 7" id="KW-0342">GTP-binding</keyword>
<dbReference type="GO" id="GO:0005737">
    <property type="term" value="C:cytoplasm"/>
    <property type="evidence" value="ECO:0007669"/>
    <property type="project" value="TreeGrafter"/>
</dbReference>
<dbReference type="CDD" id="cd00066">
    <property type="entry name" value="G-alpha"/>
    <property type="match status" value="1"/>
</dbReference>
<gene>
    <name evidence="9" type="ORF">Q8A67_004469</name>
</gene>
<dbReference type="GO" id="GO:0007188">
    <property type="term" value="P:adenylate cyclase-modulating G protein-coupled receptor signaling pathway"/>
    <property type="evidence" value="ECO:0007669"/>
    <property type="project" value="TreeGrafter"/>
</dbReference>
<dbReference type="PROSITE" id="PS51882">
    <property type="entry name" value="G_ALPHA"/>
    <property type="match status" value="1"/>
</dbReference>
<dbReference type="PANTHER" id="PTHR10218:SF130">
    <property type="entry name" value="GUANINE NUCLEOTIDE-BINDING PROTEIN SUBUNIT ALPHA-12"/>
    <property type="match status" value="1"/>
</dbReference>
<dbReference type="InterPro" id="IPR011025">
    <property type="entry name" value="GproteinA_insert"/>
</dbReference>
<comment type="similarity">
    <text evidence="1">Belongs to the G-alpha family. G(12) subfamily.</text>
</comment>
<dbReference type="GO" id="GO:0031526">
    <property type="term" value="C:brush border membrane"/>
    <property type="evidence" value="ECO:0007669"/>
    <property type="project" value="TreeGrafter"/>
</dbReference>
<keyword evidence="10" id="KW-1185">Reference proteome</keyword>
<keyword evidence="6" id="KW-0807">Transducer</keyword>
<proteinExistence type="inferred from homology"/>
<dbReference type="SUPFAM" id="SSF47895">
    <property type="entry name" value="Transducin (alpha subunit), insertion domain"/>
    <property type="match status" value="1"/>
</dbReference>
<reference evidence="9" key="1">
    <citation type="submission" date="2023-08" db="EMBL/GenBank/DDBJ databases">
        <title>Chromosome-level Genome Assembly of mud carp (Cirrhinus molitorella).</title>
        <authorList>
            <person name="Liu H."/>
        </authorList>
    </citation>
    <scope>NUCLEOTIDE SEQUENCE</scope>
    <source>
        <strain evidence="9">Prfri</strain>
        <tissue evidence="9">Muscle</tissue>
    </source>
</reference>
<dbReference type="GO" id="GO:0031683">
    <property type="term" value="F:G-protein beta/gamma-subunit complex binding"/>
    <property type="evidence" value="ECO:0007669"/>
    <property type="project" value="InterPro"/>
</dbReference>
<feature type="binding site" evidence="7">
    <location>
        <begin position="266"/>
        <end position="269"/>
    </location>
    <ligand>
        <name>GTP</name>
        <dbReference type="ChEBI" id="CHEBI:37565"/>
    </ligand>
</feature>
<keyword evidence="2 8" id="KW-0479">Metal-binding</keyword>
<dbReference type="FunFam" id="3.40.50.300:FF:000692">
    <property type="entry name" value="Guanine nucleotide-binding protein subunit alpha"/>
    <property type="match status" value="1"/>
</dbReference>
<evidence type="ECO:0000256" key="7">
    <source>
        <dbReference type="PIRSR" id="PIRSR601019-1"/>
    </source>
</evidence>
<evidence type="ECO:0000256" key="1">
    <source>
        <dbReference type="ARBA" id="ARBA00010405"/>
    </source>
</evidence>
<comment type="caution">
    <text evidence="9">The sequence shown here is derived from an EMBL/GenBank/DDBJ whole genome shotgun (WGS) entry which is preliminary data.</text>
</comment>
<dbReference type="InterPro" id="IPR000469">
    <property type="entry name" value="Gprotein_alpha_12/13"/>
</dbReference>
<accession>A0AA88QCW6</accession>
<evidence type="ECO:0000256" key="8">
    <source>
        <dbReference type="PIRSR" id="PIRSR601019-2"/>
    </source>
</evidence>
<dbReference type="InterPro" id="IPR027417">
    <property type="entry name" value="P-loop_NTPase"/>
</dbReference>
<protein>
    <submittedName>
        <fullName evidence="9">Uncharacterized protein</fullName>
    </submittedName>
</protein>
<organism evidence="9 10">
    <name type="scientific">Cirrhinus molitorella</name>
    <name type="common">mud carp</name>
    <dbReference type="NCBI Taxonomy" id="172907"/>
    <lineage>
        <taxon>Eukaryota</taxon>
        <taxon>Metazoa</taxon>
        <taxon>Chordata</taxon>
        <taxon>Craniata</taxon>
        <taxon>Vertebrata</taxon>
        <taxon>Euteleostomi</taxon>
        <taxon>Actinopterygii</taxon>
        <taxon>Neopterygii</taxon>
        <taxon>Teleostei</taxon>
        <taxon>Ostariophysi</taxon>
        <taxon>Cypriniformes</taxon>
        <taxon>Cyprinidae</taxon>
        <taxon>Labeoninae</taxon>
        <taxon>Labeonini</taxon>
        <taxon>Cirrhinus</taxon>
    </lineage>
</organism>
<dbReference type="PRINTS" id="PR00440">
    <property type="entry name" value="GPROTEINA12"/>
</dbReference>
<dbReference type="GO" id="GO:0005834">
    <property type="term" value="C:heterotrimeric G-protein complex"/>
    <property type="evidence" value="ECO:0007669"/>
    <property type="project" value="TreeGrafter"/>
</dbReference>
<dbReference type="GO" id="GO:0005525">
    <property type="term" value="F:GTP binding"/>
    <property type="evidence" value="ECO:0007669"/>
    <property type="project" value="UniProtKB-KW"/>
</dbReference>
<evidence type="ECO:0000256" key="6">
    <source>
        <dbReference type="ARBA" id="ARBA00023224"/>
    </source>
</evidence>
<dbReference type="Proteomes" id="UP001187343">
    <property type="component" value="Unassembled WGS sequence"/>
</dbReference>
<dbReference type="Pfam" id="PF00503">
    <property type="entry name" value="G-alpha"/>
    <property type="match status" value="1"/>
</dbReference>
<dbReference type="GO" id="GO:0046872">
    <property type="term" value="F:metal ion binding"/>
    <property type="evidence" value="ECO:0007669"/>
    <property type="project" value="UniProtKB-KW"/>
</dbReference>
<dbReference type="Gene3D" id="3.40.50.300">
    <property type="entry name" value="P-loop containing nucleotide triphosphate hydrolases"/>
    <property type="match status" value="1"/>
</dbReference>
<evidence type="ECO:0000256" key="5">
    <source>
        <dbReference type="ARBA" id="ARBA00023134"/>
    </source>
</evidence>
<dbReference type="SUPFAM" id="SSF52540">
    <property type="entry name" value="P-loop containing nucleoside triphosphate hydrolases"/>
    <property type="match status" value="1"/>
</dbReference>
<dbReference type="Gene3D" id="1.10.400.10">
    <property type="entry name" value="GI Alpha 1, domain 2-like"/>
    <property type="match status" value="1"/>
</dbReference>
<keyword evidence="4 8" id="KW-0460">Magnesium</keyword>
<dbReference type="EMBL" id="JAUYZG010000004">
    <property type="protein sequence ID" value="KAK2908632.1"/>
    <property type="molecule type" value="Genomic_DNA"/>
</dbReference>
<dbReference type="GO" id="GO:0007266">
    <property type="term" value="P:Rho protein signal transduction"/>
    <property type="evidence" value="ECO:0007669"/>
    <property type="project" value="InterPro"/>
</dbReference>
<dbReference type="PANTHER" id="PTHR10218">
    <property type="entry name" value="GTP-BINDING PROTEIN ALPHA SUBUNIT"/>
    <property type="match status" value="1"/>
</dbReference>
<feature type="binding site" evidence="8">
    <location>
        <position position="52"/>
    </location>
    <ligand>
        <name>Mg(2+)</name>
        <dbReference type="ChEBI" id="CHEBI:18420"/>
    </ligand>
</feature>
<evidence type="ECO:0000256" key="4">
    <source>
        <dbReference type="ARBA" id="ARBA00022842"/>
    </source>
</evidence>
<keyword evidence="3 7" id="KW-0547">Nucleotide-binding</keyword>
<name>A0AA88QCW6_9TELE</name>
<feature type="binding site" evidence="7">
    <location>
        <position position="323"/>
    </location>
    <ligand>
        <name>GTP</name>
        <dbReference type="ChEBI" id="CHEBI:37565"/>
    </ligand>
</feature>
<dbReference type="GO" id="GO:0031752">
    <property type="term" value="F:D5 dopamine receptor binding"/>
    <property type="evidence" value="ECO:0007669"/>
    <property type="project" value="TreeGrafter"/>
</dbReference>
<dbReference type="InterPro" id="IPR001019">
    <property type="entry name" value="Gprotein_alpha_su"/>
</dbReference>
<evidence type="ECO:0000256" key="2">
    <source>
        <dbReference type="ARBA" id="ARBA00022723"/>
    </source>
</evidence>
<evidence type="ECO:0000256" key="3">
    <source>
        <dbReference type="ARBA" id="ARBA00022741"/>
    </source>
</evidence>
<dbReference type="SMART" id="SM00275">
    <property type="entry name" value="G_alpha"/>
    <property type="match status" value="1"/>
</dbReference>
<evidence type="ECO:0000313" key="9">
    <source>
        <dbReference type="EMBL" id="KAK2908632.1"/>
    </source>
</evidence>
<evidence type="ECO:0000313" key="10">
    <source>
        <dbReference type="Proteomes" id="UP001187343"/>
    </source>
</evidence>
<sequence length="351" mass="41626">MSKALHRLSQCFLPDNSDARRRSREIDAMLKRDRLIPPVVIFLAGSRKGGKTTFLKQMRLINGAEYNHKEVLEFREAIYDDIIQGMRVLVQERNKLGIPLQNSANEKHEMLFNSCDWHMNLEPYTFQPYVEAVNSLWKDSGIQEAHRRRTDFEFCESVKYFCDNIHRIGQLNYLPYNQDILYAHSFGQYFVLRDTPFAIAESSWRLILRKTFFGIDFNTPFFYIIGCSDYDRTGFEDNRLVDSLNYFECLCRNGRLRNCPFILFFNKMDLLAEKIHTTDIRKNFPEFQGDPHRLEDVQEFLVQSFQKRKGDDSRQIFYHMTTAVDTENFQKVFKSVKDDIMLSICKYFSLL</sequence>
<dbReference type="GO" id="GO:0003924">
    <property type="term" value="F:GTPase activity"/>
    <property type="evidence" value="ECO:0007669"/>
    <property type="project" value="InterPro"/>
</dbReference>